<reference evidence="2" key="1">
    <citation type="journal article" date="2017" name="Curr. Microbiol.">
        <title>Genomic Diversity of Type B3 Bacteriophages of Caulobacter crescentus.</title>
        <authorList>
            <person name="Ash K.T."/>
            <person name="Drake K.M."/>
            <person name="Gibbs W.S."/>
            <person name="Ely B."/>
        </authorList>
    </citation>
    <scope>NUCLEOTIDE SEQUENCE [LARGE SCALE GENOMIC DNA]</scope>
</reference>
<sequence length="71" mass="8339">MTPYAYYLPALRRIRHALHDIRDRGIRSWAAIQYKFLENRLRDQCPTEADIANLELHMTDEDRARGQLAAA</sequence>
<proteinExistence type="predicted"/>
<dbReference type="EMBL" id="KY555146">
    <property type="protein sequence ID" value="ARB14955.1"/>
    <property type="molecule type" value="Genomic_DNA"/>
</dbReference>
<dbReference type="Proteomes" id="UP000222485">
    <property type="component" value="Genome"/>
</dbReference>
<evidence type="ECO:0000313" key="2">
    <source>
        <dbReference type="Proteomes" id="UP000222485"/>
    </source>
</evidence>
<organism evidence="1 2">
    <name type="scientific">Caulobacter phage Ccr32</name>
    <dbReference type="NCBI Taxonomy" id="1959738"/>
    <lineage>
        <taxon>Viruses</taxon>
        <taxon>Duplodnaviria</taxon>
        <taxon>Heunggongvirae</taxon>
        <taxon>Uroviricota</taxon>
        <taxon>Caudoviricetes</taxon>
        <taxon>Jeanschmidtviridae</taxon>
        <taxon>Shapirovirus</taxon>
        <taxon>Shapirovirus cbk</taxon>
    </lineage>
</organism>
<gene>
    <name evidence="1" type="ORF">Ccr32_gp036</name>
</gene>
<accession>A0A1V0EDH0</accession>
<name>A0A1V0EDH0_9CAUD</name>
<protein>
    <submittedName>
        <fullName evidence="1">Uncharacterized protein</fullName>
    </submittedName>
</protein>
<evidence type="ECO:0000313" key="1">
    <source>
        <dbReference type="EMBL" id="ARB14955.1"/>
    </source>
</evidence>